<dbReference type="InterPro" id="IPR031100">
    <property type="entry name" value="LOG_fam"/>
</dbReference>
<dbReference type="PANTHER" id="PTHR31223:SF70">
    <property type="entry name" value="LOG FAMILY PROTEIN YJL055W"/>
    <property type="match status" value="1"/>
</dbReference>
<protein>
    <recommendedName>
        <fullName evidence="2">Cytokinin riboside 5'-monophosphate phosphoribohydrolase</fullName>
        <ecNumber evidence="2">3.2.2.n1</ecNumber>
    </recommendedName>
</protein>
<comment type="catalytic activity">
    <reaction evidence="2">
        <text>N(6)-(dimethylallyl)adenosine 5'-phosphate + H2O = N(6)-dimethylallyladenine + D-ribose 5-phosphate</text>
        <dbReference type="Rhea" id="RHEA:48560"/>
        <dbReference type="ChEBI" id="CHEBI:15377"/>
        <dbReference type="ChEBI" id="CHEBI:17660"/>
        <dbReference type="ChEBI" id="CHEBI:57526"/>
        <dbReference type="ChEBI" id="CHEBI:78346"/>
        <dbReference type="EC" id="3.2.2.n1"/>
    </reaction>
</comment>
<dbReference type="EC" id="3.2.2.n1" evidence="2"/>
<comment type="caution">
    <text evidence="3">The sequence shown here is derived from an EMBL/GenBank/DDBJ whole genome shotgun (WGS) entry which is preliminary data.</text>
</comment>
<dbReference type="GO" id="GO:0009691">
    <property type="term" value="P:cytokinin biosynthetic process"/>
    <property type="evidence" value="ECO:0007669"/>
    <property type="project" value="UniProtKB-UniRule"/>
</dbReference>
<sequence>MSGDVSTLQRLTVFTGAAPGLDPRYVAVAAELGGWLAESGIELVYGGGTVGMMGALADAVLAGGGRVTGVMPEALMERELAHRGITTLEVVPDMHARKSRMAELADGFVALPGGAGTLEEFFEVWTWQRLGFHDKPVALYDVAGFWQPLLGAVESMATAGFLSPGYQESLVVAQGPAELTSVLASWRTPATTWRA</sequence>
<dbReference type="GO" id="GO:0005829">
    <property type="term" value="C:cytosol"/>
    <property type="evidence" value="ECO:0007669"/>
    <property type="project" value="TreeGrafter"/>
</dbReference>
<dbReference type="AlphaFoldDB" id="A0A7X6KU05"/>
<reference evidence="3 4" key="1">
    <citation type="submission" date="2020-04" db="EMBL/GenBank/DDBJ databases">
        <title>MicrobeNet Type strains.</title>
        <authorList>
            <person name="Nicholson A.C."/>
        </authorList>
    </citation>
    <scope>NUCLEOTIDE SEQUENCE [LARGE SCALE GENOMIC DNA]</scope>
    <source>
        <strain evidence="3 4">ATCC BAA-788</strain>
    </source>
</reference>
<keyword evidence="2" id="KW-0203">Cytokinin biosynthesis</keyword>
<comment type="similarity">
    <text evidence="1 2">Belongs to the LOG family.</text>
</comment>
<keyword evidence="2" id="KW-0378">Hydrolase</keyword>
<evidence type="ECO:0000256" key="1">
    <source>
        <dbReference type="ARBA" id="ARBA00006763"/>
    </source>
</evidence>
<comment type="catalytic activity">
    <reaction evidence="2">
        <text>9-ribosyl-trans-zeatin 5'-phosphate + H2O = trans-zeatin + D-ribose 5-phosphate</text>
        <dbReference type="Rhea" id="RHEA:48564"/>
        <dbReference type="ChEBI" id="CHEBI:15377"/>
        <dbReference type="ChEBI" id="CHEBI:16522"/>
        <dbReference type="ChEBI" id="CHEBI:78346"/>
        <dbReference type="ChEBI" id="CHEBI:87947"/>
        <dbReference type="EC" id="3.2.2.n1"/>
    </reaction>
</comment>
<name>A0A7X6KU05_9CELL</name>
<keyword evidence="4" id="KW-1185">Reference proteome</keyword>
<dbReference type="NCBIfam" id="TIGR00730">
    <property type="entry name" value="Rossman fold protein, TIGR00730 family"/>
    <property type="match status" value="1"/>
</dbReference>
<dbReference type="SUPFAM" id="SSF102405">
    <property type="entry name" value="MCP/YpsA-like"/>
    <property type="match status" value="1"/>
</dbReference>
<evidence type="ECO:0000313" key="4">
    <source>
        <dbReference type="Proteomes" id="UP000581206"/>
    </source>
</evidence>
<dbReference type="GO" id="GO:0016799">
    <property type="term" value="F:hydrolase activity, hydrolyzing N-glycosyl compounds"/>
    <property type="evidence" value="ECO:0007669"/>
    <property type="project" value="TreeGrafter"/>
</dbReference>
<dbReference type="EMBL" id="JAAXOX010000001">
    <property type="protein sequence ID" value="NKY21785.1"/>
    <property type="molecule type" value="Genomic_DNA"/>
</dbReference>
<gene>
    <name evidence="3" type="ORF">HGA03_03795</name>
</gene>
<dbReference type="Proteomes" id="UP000581206">
    <property type="component" value="Unassembled WGS sequence"/>
</dbReference>
<dbReference type="Gene3D" id="3.40.50.450">
    <property type="match status" value="1"/>
</dbReference>
<dbReference type="Pfam" id="PF03641">
    <property type="entry name" value="Lysine_decarbox"/>
    <property type="match status" value="1"/>
</dbReference>
<evidence type="ECO:0000313" key="3">
    <source>
        <dbReference type="EMBL" id="NKY21785.1"/>
    </source>
</evidence>
<evidence type="ECO:0000256" key="2">
    <source>
        <dbReference type="RuleBase" id="RU363015"/>
    </source>
</evidence>
<dbReference type="InterPro" id="IPR005269">
    <property type="entry name" value="LOG"/>
</dbReference>
<dbReference type="PANTHER" id="PTHR31223">
    <property type="entry name" value="LOG FAMILY PROTEIN YJL055W"/>
    <property type="match status" value="1"/>
</dbReference>
<organism evidence="3 4">
    <name type="scientific">Cellulomonas denverensis</name>
    <dbReference type="NCBI Taxonomy" id="264297"/>
    <lineage>
        <taxon>Bacteria</taxon>
        <taxon>Bacillati</taxon>
        <taxon>Actinomycetota</taxon>
        <taxon>Actinomycetes</taxon>
        <taxon>Micrococcales</taxon>
        <taxon>Cellulomonadaceae</taxon>
        <taxon>Cellulomonas</taxon>
    </lineage>
</organism>
<proteinExistence type="inferred from homology"/>
<accession>A0A7X6KU05</accession>